<evidence type="ECO:0000259" key="6">
    <source>
        <dbReference type="PROSITE" id="PS50977"/>
    </source>
</evidence>
<dbReference type="Gene3D" id="1.10.10.60">
    <property type="entry name" value="Homeodomain-like"/>
    <property type="match status" value="2"/>
</dbReference>
<evidence type="ECO:0000256" key="3">
    <source>
        <dbReference type="ARBA" id="ARBA00023163"/>
    </source>
</evidence>
<evidence type="ECO:0000256" key="1">
    <source>
        <dbReference type="ARBA" id="ARBA00023015"/>
    </source>
</evidence>
<dbReference type="SUPFAM" id="SSF46689">
    <property type="entry name" value="Homeodomain-like"/>
    <property type="match status" value="2"/>
</dbReference>
<dbReference type="SUPFAM" id="SSF48498">
    <property type="entry name" value="Tetracyclin repressor-like, C-terminal domain"/>
    <property type="match status" value="1"/>
</dbReference>
<sequence length="430" mass="47077">MVSPGAAAEPLAPANDAPKSDVGGATARFAAKKEAILAAATTILNRQGVKGMTLAGVAQDVGLITTSVTYYFRKKEDLAAACFLRGIEIFDQLAVEATAAQGGARERLRRFLELFFEMATRIRHHEAPPIVSFTEMRTLKEPHRTTVTGAFHDLFRRVRGLFETPEFAGMERAEASARTHLLLEQTFWTVAWTRRYDVEDYPRIRDRMFDILTGGLASGSPSWSPHALPDLADPLPGEADQVRDPGQETFLVAATRLINQKGYRGASVEDISAQLNVTKGSFYHHNEAKDDLVIACFERTFTIMRRAQLAARDLPTDQWTRLASAAAALVEFQLSDRGPLLRASAMGALPTDIRHEMVERYNRVSDRFAGMIADGVAEGSIRPVDPLIAAHMLNSMLNAAASLGAWAPGVSREEAGALFVRPLLAGLFAR</sequence>
<dbReference type="RefSeq" id="WP_307349818.1">
    <property type="nucleotide sequence ID" value="NZ_JAUSVS010000004.1"/>
</dbReference>
<dbReference type="Gene3D" id="1.10.357.10">
    <property type="entry name" value="Tetracycline Repressor, domain 2"/>
    <property type="match status" value="2"/>
</dbReference>
<proteinExistence type="predicted"/>
<dbReference type="Pfam" id="PF17932">
    <property type="entry name" value="TetR_C_24"/>
    <property type="match status" value="1"/>
</dbReference>
<comment type="caution">
    <text evidence="7">The sequence shown here is derived from an EMBL/GenBank/DDBJ whole genome shotgun (WGS) entry which is preliminary data.</text>
</comment>
<feature type="region of interest" description="Disordered" evidence="5">
    <location>
        <begin position="1"/>
        <end position="21"/>
    </location>
</feature>
<dbReference type="InterPro" id="IPR001647">
    <property type="entry name" value="HTH_TetR"/>
</dbReference>
<reference evidence="7 8" key="1">
    <citation type="submission" date="2023-07" db="EMBL/GenBank/DDBJ databases">
        <title>Genomic Encyclopedia of Type Strains, Phase IV (KMG-IV): sequencing the most valuable type-strain genomes for metagenomic binning, comparative biology and taxonomic classification.</title>
        <authorList>
            <person name="Goeker M."/>
        </authorList>
    </citation>
    <scope>NUCLEOTIDE SEQUENCE [LARGE SCALE GENOMIC DNA]</scope>
    <source>
        <strain evidence="7 8">DSM 18695</strain>
    </source>
</reference>
<dbReference type="InterPro" id="IPR009057">
    <property type="entry name" value="Homeodomain-like_sf"/>
</dbReference>
<protein>
    <submittedName>
        <fullName evidence="7">AcrR family transcriptional regulator</fullName>
    </submittedName>
</protein>
<dbReference type="PANTHER" id="PTHR30055">
    <property type="entry name" value="HTH-TYPE TRANSCRIPTIONAL REGULATOR RUTR"/>
    <property type="match status" value="1"/>
</dbReference>
<evidence type="ECO:0000256" key="2">
    <source>
        <dbReference type="ARBA" id="ARBA00023125"/>
    </source>
</evidence>
<evidence type="ECO:0000313" key="8">
    <source>
        <dbReference type="Proteomes" id="UP001228905"/>
    </source>
</evidence>
<feature type="DNA-binding region" description="H-T-H motif" evidence="4">
    <location>
        <begin position="53"/>
        <end position="72"/>
    </location>
</feature>
<evidence type="ECO:0000256" key="5">
    <source>
        <dbReference type="SAM" id="MobiDB-lite"/>
    </source>
</evidence>
<feature type="DNA-binding region" description="H-T-H motif" evidence="4">
    <location>
        <begin position="267"/>
        <end position="286"/>
    </location>
</feature>
<dbReference type="PRINTS" id="PR00455">
    <property type="entry name" value="HTHTETR"/>
</dbReference>
<keyword evidence="8" id="KW-1185">Reference proteome</keyword>
<feature type="domain" description="HTH tetR-type" evidence="6">
    <location>
        <begin position="244"/>
        <end position="304"/>
    </location>
</feature>
<gene>
    <name evidence="7" type="ORF">QO010_002644</name>
</gene>
<dbReference type="InterPro" id="IPR036271">
    <property type="entry name" value="Tet_transcr_reg_TetR-rel_C_sf"/>
</dbReference>
<feature type="domain" description="HTH tetR-type" evidence="6">
    <location>
        <begin position="30"/>
        <end position="90"/>
    </location>
</feature>
<keyword evidence="1" id="KW-0805">Transcription regulation</keyword>
<dbReference type="InterPro" id="IPR050109">
    <property type="entry name" value="HTH-type_TetR-like_transc_reg"/>
</dbReference>
<organism evidence="7 8">
    <name type="scientific">Caulobacter ginsengisoli</name>
    <dbReference type="NCBI Taxonomy" id="400775"/>
    <lineage>
        <taxon>Bacteria</taxon>
        <taxon>Pseudomonadati</taxon>
        <taxon>Pseudomonadota</taxon>
        <taxon>Alphaproteobacteria</taxon>
        <taxon>Caulobacterales</taxon>
        <taxon>Caulobacteraceae</taxon>
        <taxon>Caulobacter</taxon>
    </lineage>
</organism>
<accession>A0ABU0IS70</accession>
<feature type="compositionally biased region" description="Low complexity" evidence="5">
    <location>
        <begin position="1"/>
        <end position="17"/>
    </location>
</feature>
<keyword evidence="2 4" id="KW-0238">DNA-binding</keyword>
<dbReference type="Proteomes" id="UP001228905">
    <property type="component" value="Unassembled WGS sequence"/>
</dbReference>
<dbReference type="PROSITE" id="PS50977">
    <property type="entry name" value="HTH_TETR_2"/>
    <property type="match status" value="2"/>
</dbReference>
<dbReference type="InterPro" id="IPR041490">
    <property type="entry name" value="KstR2_TetR_C"/>
</dbReference>
<evidence type="ECO:0000313" key="7">
    <source>
        <dbReference type="EMBL" id="MDQ0464860.1"/>
    </source>
</evidence>
<keyword evidence="3" id="KW-0804">Transcription</keyword>
<evidence type="ECO:0000256" key="4">
    <source>
        <dbReference type="PROSITE-ProRule" id="PRU00335"/>
    </source>
</evidence>
<dbReference type="Pfam" id="PF00440">
    <property type="entry name" value="TetR_N"/>
    <property type="match status" value="2"/>
</dbReference>
<dbReference type="EMBL" id="JAUSVS010000004">
    <property type="protein sequence ID" value="MDQ0464860.1"/>
    <property type="molecule type" value="Genomic_DNA"/>
</dbReference>
<name>A0ABU0IS70_9CAUL</name>
<dbReference type="PANTHER" id="PTHR30055:SF234">
    <property type="entry name" value="HTH-TYPE TRANSCRIPTIONAL REGULATOR BETI"/>
    <property type="match status" value="1"/>
</dbReference>